<dbReference type="Pfam" id="PF01381">
    <property type="entry name" value="HTH_3"/>
    <property type="match status" value="1"/>
</dbReference>
<dbReference type="GO" id="GO:0003677">
    <property type="term" value="F:DNA binding"/>
    <property type="evidence" value="ECO:0007669"/>
    <property type="project" value="InterPro"/>
</dbReference>
<dbReference type="InterPro" id="IPR010982">
    <property type="entry name" value="Lambda_DNA-bd_dom_sf"/>
</dbReference>
<dbReference type="InterPro" id="IPR001387">
    <property type="entry name" value="Cro/C1-type_HTH"/>
</dbReference>
<dbReference type="SUPFAM" id="SSF47413">
    <property type="entry name" value="lambda repressor-like DNA-binding domains"/>
    <property type="match status" value="1"/>
</dbReference>
<feature type="domain" description="HTH cro/C1-type" evidence="1">
    <location>
        <begin position="23"/>
        <end position="77"/>
    </location>
</feature>
<dbReference type="EMBL" id="JAAGLU010000057">
    <property type="protein sequence ID" value="NEC92069.1"/>
    <property type="molecule type" value="Genomic_DNA"/>
</dbReference>
<evidence type="ECO:0000259" key="1">
    <source>
        <dbReference type="PROSITE" id="PS50943"/>
    </source>
</evidence>
<dbReference type="AlphaFoldDB" id="A0A6B3C5Z4"/>
<sequence length="273" mass="30398">MTVETDLAPDPTKSLLAFFGTELARIRTKMGLSQEKLAKLAHTTQSMLSKVESANRVPSLDLARDLDIALKTDGHFARLHPLVIRYAYPSWFLPFVELEQDAVSIRSFENQVIPGLLQTEGYARSMLLAVRPDNLDDLVAARMTRQEIFERADRPQSWFILDEFALLRHIGGEAVMRAQFEHLLEAGQHPRTVIQLIPRTVGAHPGLAGPFALLGFDEGPDVLHVDGFSQGRTALGQDEVTEGVRAYDLLRAVALSPDASAELIRRHLKELDT</sequence>
<dbReference type="Pfam" id="PF19054">
    <property type="entry name" value="DUF5753"/>
    <property type="match status" value="1"/>
</dbReference>
<dbReference type="Gene3D" id="1.10.260.40">
    <property type="entry name" value="lambda repressor-like DNA-binding domains"/>
    <property type="match status" value="1"/>
</dbReference>
<comment type="caution">
    <text evidence="2">The sequence shown here is derived from an EMBL/GenBank/DDBJ whole genome shotgun (WGS) entry which is preliminary data.</text>
</comment>
<dbReference type="CDD" id="cd00093">
    <property type="entry name" value="HTH_XRE"/>
    <property type="match status" value="1"/>
</dbReference>
<dbReference type="RefSeq" id="WP_164323392.1">
    <property type="nucleotide sequence ID" value="NZ_JAAGLU010000057.1"/>
</dbReference>
<organism evidence="2">
    <name type="scientific">Streptomyces sp. SID12501</name>
    <dbReference type="NCBI Taxonomy" id="2706042"/>
    <lineage>
        <taxon>Bacteria</taxon>
        <taxon>Bacillati</taxon>
        <taxon>Actinomycetota</taxon>
        <taxon>Actinomycetes</taxon>
        <taxon>Kitasatosporales</taxon>
        <taxon>Streptomycetaceae</taxon>
        <taxon>Streptomyces</taxon>
    </lineage>
</organism>
<proteinExistence type="predicted"/>
<dbReference type="PROSITE" id="PS50943">
    <property type="entry name" value="HTH_CROC1"/>
    <property type="match status" value="1"/>
</dbReference>
<evidence type="ECO:0000313" key="2">
    <source>
        <dbReference type="EMBL" id="NEC92069.1"/>
    </source>
</evidence>
<dbReference type="SMART" id="SM00530">
    <property type="entry name" value="HTH_XRE"/>
    <property type="match status" value="1"/>
</dbReference>
<name>A0A6B3C5Z4_9ACTN</name>
<gene>
    <name evidence="2" type="ORF">G3I71_41290</name>
</gene>
<reference evidence="2" key="1">
    <citation type="submission" date="2020-01" db="EMBL/GenBank/DDBJ databases">
        <title>Insect and environment-associated Actinomycetes.</title>
        <authorList>
            <person name="Currrie C."/>
            <person name="Chevrette M."/>
            <person name="Carlson C."/>
            <person name="Stubbendieck R."/>
            <person name="Wendt-Pienkowski E."/>
        </authorList>
    </citation>
    <scope>NUCLEOTIDE SEQUENCE</scope>
    <source>
        <strain evidence="2">SID12501</strain>
    </source>
</reference>
<accession>A0A6B3C5Z4</accession>
<protein>
    <submittedName>
        <fullName evidence="2">Helix-turn-helix transcriptional regulator</fullName>
    </submittedName>
</protein>
<dbReference type="InterPro" id="IPR043917">
    <property type="entry name" value="DUF5753"/>
</dbReference>